<dbReference type="SUPFAM" id="SSF53383">
    <property type="entry name" value="PLP-dependent transferases"/>
    <property type="match status" value="1"/>
</dbReference>
<keyword evidence="3 7" id="KW-0032">Aminotransferase</keyword>
<dbReference type="Gene3D" id="3.40.640.10">
    <property type="entry name" value="Type I PLP-dependent aspartate aminotransferase-like (Major domain)"/>
    <property type="match status" value="1"/>
</dbReference>
<dbReference type="InterPro" id="IPR015421">
    <property type="entry name" value="PyrdxlP-dep_Trfase_major"/>
</dbReference>
<dbReference type="NCBIfam" id="NF005682">
    <property type="entry name" value="PRK07480.1"/>
    <property type="match status" value="1"/>
</dbReference>
<dbReference type="Proteomes" id="UP000247763">
    <property type="component" value="Chromosome"/>
</dbReference>
<keyword evidence="4 7" id="KW-0808">Transferase</keyword>
<sequence>MTVPIRNHDIAELRRLDLAHHLPAQADHRLIASLGGSRIITRAEGSTIFDGEGNAILDGMAGLWCVNVGYGREELAKAAYDQMLELPYYNTFFRTATPPPVKLAARIASKMGGHLSHVFFNSSGSEAVDTVFRLARHYWKLKGQPQRRIFISRWNAYHGSTVAGVSLGGMKAMHAQGDLPVPGVEHVMQPYLFGEGFGEDPDAFAARAAQAIEDRILEVGPENVAAFIGEPVQGAGGVIIPPEGYWPRVEAICRKYGILLVCDEVICGFGRLGQWFGHHHYGVKPDMISMAKGLSSGYLPISATGVADHIVAELREKGGDFVHGYTYSGHPTAAAVALANLDIIEREGLVERTREDTGPYLARALATLNDHPLVGETRSLGLIGAVEIVREPGTNKRFLDKEGEAGPVVRDLCIRNGLMVRGIRDTIVCCPPLIITHAEIDRLVSIIRRSLDEAEPILRALKPEAAG</sequence>
<dbReference type="FunFam" id="3.40.640.10:FF:000014">
    <property type="entry name" value="Adenosylmethionine-8-amino-7-oxononanoate aminotransferase, probable"/>
    <property type="match status" value="1"/>
</dbReference>
<evidence type="ECO:0000256" key="2">
    <source>
        <dbReference type="ARBA" id="ARBA00008954"/>
    </source>
</evidence>
<comment type="cofactor">
    <cofactor evidence="1">
        <name>pyridoxal 5'-phosphate</name>
        <dbReference type="ChEBI" id="CHEBI:597326"/>
    </cofactor>
</comment>
<dbReference type="PIRSF" id="PIRSF000521">
    <property type="entry name" value="Transaminase_4ab_Lys_Orn"/>
    <property type="match status" value="1"/>
</dbReference>
<dbReference type="KEGG" id="phb:HYN04_10020"/>
<dbReference type="RefSeq" id="WP_110450626.1">
    <property type="nucleotide sequence ID" value="NZ_CP029479.1"/>
</dbReference>
<dbReference type="PANTHER" id="PTHR43094">
    <property type="entry name" value="AMINOTRANSFERASE"/>
    <property type="match status" value="1"/>
</dbReference>
<evidence type="ECO:0000256" key="3">
    <source>
        <dbReference type="ARBA" id="ARBA00022576"/>
    </source>
</evidence>
<dbReference type="OrthoDB" id="9801834at2"/>
<evidence type="ECO:0000256" key="6">
    <source>
        <dbReference type="RuleBase" id="RU003560"/>
    </source>
</evidence>
<dbReference type="PANTHER" id="PTHR43094:SF1">
    <property type="entry name" value="AMINOTRANSFERASE CLASS-III"/>
    <property type="match status" value="1"/>
</dbReference>
<dbReference type="AlphaFoldDB" id="A0A2Z3HZ47"/>
<keyword evidence="8" id="KW-1185">Reference proteome</keyword>
<evidence type="ECO:0000256" key="4">
    <source>
        <dbReference type="ARBA" id="ARBA00022679"/>
    </source>
</evidence>
<proteinExistence type="inferred from homology"/>
<accession>A0A2Z3HZ47</accession>
<evidence type="ECO:0000256" key="5">
    <source>
        <dbReference type="ARBA" id="ARBA00022898"/>
    </source>
</evidence>
<dbReference type="GO" id="GO:0030170">
    <property type="term" value="F:pyridoxal phosphate binding"/>
    <property type="evidence" value="ECO:0007669"/>
    <property type="project" value="InterPro"/>
</dbReference>
<evidence type="ECO:0000313" key="8">
    <source>
        <dbReference type="Proteomes" id="UP000247763"/>
    </source>
</evidence>
<organism evidence="7 8">
    <name type="scientific">Phenylobacterium parvum</name>
    <dbReference type="NCBI Taxonomy" id="2201350"/>
    <lineage>
        <taxon>Bacteria</taxon>
        <taxon>Pseudomonadati</taxon>
        <taxon>Pseudomonadota</taxon>
        <taxon>Alphaproteobacteria</taxon>
        <taxon>Caulobacterales</taxon>
        <taxon>Caulobacteraceae</taxon>
        <taxon>Phenylobacterium</taxon>
    </lineage>
</organism>
<reference evidence="8" key="1">
    <citation type="submission" date="2018-05" db="EMBL/GenBank/DDBJ databases">
        <title>Genome sequencing of Phenylobacterium sp. HYN0004.</title>
        <authorList>
            <person name="Yi H."/>
            <person name="Baek C."/>
        </authorList>
    </citation>
    <scope>NUCLEOTIDE SEQUENCE [LARGE SCALE GENOMIC DNA]</scope>
    <source>
        <strain evidence="8">HYN0004</strain>
    </source>
</reference>
<dbReference type="InterPro" id="IPR049704">
    <property type="entry name" value="Aminotrans_3_PPA_site"/>
</dbReference>
<dbReference type="InterPro" id="IPR005814">
    <property type="entry name" value="Aminotrans_3"/>
</dbReference>
<dbReference type="InterPro" id="IPR015422">
    <property type="entry name" value="PyrdxlP-dep_Trfase_small"/>
</dbReference>
<dbReference type="Pfam" id="PF00202">
    <property type="entry name" value="Aminotran_3"/>
    <property type="match status" value="1"/>
</dbReference>
<dbReference type="GO" id="GO:0008483">
    <property type="term" value="F:transaminase activity"/>
    <property type="evidence" value="ECO:0007669"/>
    <property type="project" value="UniProtKB-KW"/>
</dbReference>
<keyword evidence="5 6" id="KW-0663">Pyridoxal phosphate</keyword>
<dbReference type="Gene3D" id="3.90.1150.10">
    <property type="entry name" value="Aspartate Aminotransferase, domain 1"/>
    <property type="match status" value="1"/>
</dbReference>
<protein>
    <submittedName>
        <fullName evidence="7">Aspartate aminotransferase family protein</fullName>
    </submittedName>
</protein>
<dbReference type="PROSITE" id="PS00600">
    <property type="entry name" value="AA_TRANSFER_CLASS_3"/>
    <property type="match status" value="1"/>
</dbReference>
<dbReference type="GO" id="GO:0005829">
    <property type="term" value="C:cytosol"/>
    <property type="evidence" value="ECO:0007669"/>
    <property type="project" value="TreeGrafter"/>
</dbReference>
<name>A0A2Z3HZ47_9CAUL</name>
<gene>
    <name evidence="7" type="ORF">HYN04_10020</name>
</gene>
<dbReference type="EMBL" id="CP029479">
    <property type="protein sequence ID" value="AWM78059.1"/>
    <property type="molecule type" value="Genomic_DNA"/>
</dbReference>
<comment type="similarity">
    <text evidence="2 6">Belongs to the class-III pyridoxal-phosphate-dependent aminotransferase family.</text>
</comment>
<evidence type="ECO:0000256" key="1">
    <source>
        <dbReference type="ARBA" id="ARBA00001933"/>
    </source>
</evidence>
<dbReference type="CDD" id="cd00610">
    <property type="entry name" value="OAT_like"/>
    <property type="match status" value="1"/>
</dbReference>
<evidence type="ECO:0000313" key="7">
    <source>
        <dbReference type="EMBL" id="AWM78059.1"/>
    </source>
</evidence>
<dbReference type="InterPro" id="IPR015424">
    <property type="entry name" value="PyrdxlP-dep_Trfase"/>
</dbReference>